<accession>A0A1A9ZLF9</accession>
<reference evidence="1" key="2">
    <citation type="submission" date="2020-05" db="UniProtKB">
        <authorList>
            <consortium name="EnsemblMetazoa"/>
        </authorList>
    </citation>
    <scope>IDENTIFICATION</scope>
    <source>
        <strain evidence="1">IAEA</strain>
    </source>
</reference>
<proteinExistence type="predicted"/>
<name>A0A1A9ZLF9_GLOPL</name>
<keyword evidence="2" id="KW-1185">Reference proteome</keyword>
<dbReference type="VEuPathDB" id="VectorBase:GPAI018270"/>
<dbReference type="Proteomes" id="UP000092445">
    <property type="component" value="Unassembled WGS sequence"/>
</dbReference>
<sequence>MHVRINCTGLKTFYAFEKYNIKIVIPHPFVFSYQSSAAYFPILPMLEMGFDFQEEISESDQFTTN</sequence>
<organism evidence="1 2">
    <name type="scientific">Glossina pallidipes</name>
    <name type="common">Tsetse fly</name>
    <dbReference type="NCBI Taxonomy" id="7398"/>
    <lineage>
        <taxon>Eukaryota</taxon>
        <taxon>Metazoa</taxon>
        <taxon>Ecdysozoa</taxon>
        <taxon>Arthropoda</taxon>
        <taxon>Hexapoda</taxon>
        <taxon>Insecta</taxon>
        <taxon>Pterygota</taxon>
        <taxon>Neoptera</taxon>
        <taxon>Endopterygota</taxon>
        <taxon>Diptera</taxon>
        <taxon>Brachycera</taxon>
        <taxon>Muscomorpha</taxon>
        <taxon>Hippoboscoidea</taxon>
        <taxon>Glossinidae</taxon>
        <taxon>Glossina</taxon>
    </lineage>
</organism>
<evidence type="ECO:0000313" key="2">
    <source>
        <dbReference type="Proteomes" id="UP000092445"/>
    </source>
</evidence>
<protein>
    <submittedName>
        <fullName evidence="1">Uncharacterized protein</fullName>
    </submittedName>
</protein>
<reference evidence="2" key="1">
    <citation type="submission" date="2014-03" db="EMBL/GenBank/DDBJ databases">
        <authorList>
            <person name="Aksoy S."/>
            <person name="Warren W."/>
            <person name="Wilson R.K."/>
        </authorList>
    </citation>
    <scope>NUCLEOTIDE SEQUENCE [LARGE SCALE GENOMIC DNA]</scope>
    <source>
        <strain evidence="2">IAEA</strain>
    </source>
</reference>
<dbReference type="EnsemblMetazoa" id="GPAI018270-RA">
    <property type="protein sequence ID" value="GPAI018270-PA"/>
    <property type="gene ID" value="GPAI018270"/>
</dbReference>
<dbReference type="AlphaFoldDB" id="A0A1A9ZLF9"/>
<evidence type="ECO:0000313" key="1">
    <source>
        <dbReference type="EnsemblMetazoa" id="GPAI018270-PA"/>
    </source>
</evidence>